<evidence type="ECO:0000313" key="3">
    <source>
        <dbReference type="EMBL" id="KAF2501348.1"/>
    </source>
</evidence>
<proteinExistence type="predicted"/>
<reference evidence="3" key="1">
    <citation type="journal article" date="2020" name="Stud. Mycol.">
        <title>101 Dothideomycetes genomes: a test case for predicting lifestyles and emergence of pathogens.</title>
        <authorList>
            <person name="Haridas S."/>
            <person name="Albert R."/>
            <person name="Binder M."/>
            <person name="Bloem J."/>
            <person name="Labutti K."/>
            <person name="Salamov A."/>
            <person name="Andreopoulos B."/>
            <person name="Baker S."/>
            <person name="Barry K."/>
            <person name="Bills G."/>
            <person name="Bluhm B."/>
            <person name="Cannon C."/>
            <person name="Castanera R."/>
            <person name="Culley D."/>
            <person name="Daum C."/>
            <person name="Ezra D."/>
            <person name="Gonzalez J."/>
            <person name="Henrissat B."/>
            <person name="Kuo A."/>
            <person name="Liang C."/>
            <person name="Lipzen A."/>
            <person name="Lutzoni F."/>
            <person name="Magnuson J."/>
            <person name="Mondo S."/>
            <person name="Nolan M."/>
            <person name="Ohm R."/>
            <person name="Pangilinan J."/>
            <person name="Park H.-J."/>
            <person name="Ramirez L."/>
            <person name="Alfaro M."/>
            <person name="Sun H."/>
            <person name="Tritt A."/>
            <person name="Yoshinaga Y."/>
            <person name="Zwiers L.-H."/>
            <person name="Turgeon B."/>
            <person name="Goodwin S."/>
            <person name="Spatafora J."/>
            <person name="Crous P."/>
            <person name="Grigoriev I."/>
        </authorList>
    </citation>
    <scope>NUCLEOTIDE SEQUENCE</scope>
    <source>
        <strain evidence="3">CBS 269.34</strain>
    </source>
</reference>
<feature type="region of interest" description="Disordered" evidence="1">
    <location>
        <begin position="1"/>
        <end position="41"/>
    </location>
</feature>
<feature type="transmembrane region" description="Helical" evidence="2">
    <location>
        <begin position="97"/>
        <end position="117"/>
    </location>
</feature>
<accession>A0A6A6R9B9</accession>
<evidence type="ECO:0000256" key="2">
    <source>
        <dbReference type="SAM" id="Phobius"/>
    </source>
</evidence>
<keyword evidence="2" id="KW-1133">Transmembrane helix</keyword>
<evidence type="ECO:0000313" key="4">
    <source>
        <dbReference type="Proteomes" id="UP000799750"/>
    </source>
</evidence>
<dbReference type="AlphaFoldDB" id="A0A6A6R9B9"/>
<keyword evidence="2" id="KW-0472">Membrane</keyword>
<evidence type="ECO:0000256" key="1">
    <source>
        <dbReference type="SAM" id="MobiDB-lite"/>
    </source>
</evidence>
<keyword evidence="4" id="KW-1185">Reference proteome</keyword>
<gene>
    <name evidence="3" type="ORF">BU16DRAFT_522324</name>
</gene>
<sequence length="121" mass="13258">MSQTTKYHPLAAADDDDTAALAPPPYHGPDEAAAPPTPTQPLEVMDEATRQREWQHFLAFRAWQQANPGLGVEPALTVEEEEAAEAAKKALERRGRWIGGAFCAVWVVYGVGMLVWISSRS</sequence>
<dbReference type="Proteomes" id="UP000799750">
    <property type="component" value="Unassembled WGS sequence"/>
</dbReference>
<protein>
    <submittedName>
        <fullName evidence="3">Uncharacterized protein</fullName>
    </submittedName>
</protein>
<keyword evidence="2" id="KW-0812">Transmembrane</keyword>
<organism evidence="3 4">
    <name type="scientific">Lophium mytilinum</name>
    <dbReference type="NCBI Taxonomy" id="390894"/>
    <lineage>
        <taxon>Eukaryota</taxon>
        <taxon>Fungi</taxon>
        <taxon>Dikarya</taxon>
        <taxon>Ascomycota</taxon>
        <taxon>Pezizomycotina</taxon>
        <taxon>Dothideomycetes</taxon>
        <taxon>Pleosporomycetidae</taxon>
        <taxon>Mytilinidiales</taxon>
        <taxon>Mytilinidiaceae</taxon>
        <taxon>Lophium</taxon>
    </lineage>
</organism>
<dbReference type="EMBL" id="MU004182">
    <property type="protein sequence ID" value="KAF2501348.1"/>
    <property type="molecule type" value="Genomic_DNA"/>
</dbReference>
<name>A0A6A6R9B9_9PEZI</name>